<comment type="pathway">
    <text evidence="2 7">Amine and polyamine metabolism; carnitine metabolism.</text>
</comment>
<dbReference type="GO" id="GO:0047728">
    <property type="term" value="F:carnitine 3-dehydrogenase activity"/>
    <property type="evidence" value="ECO:0007669"/>
    <property type="project" value="UniProtKB-UniRule"/>
</dbReference>
<dbReference type="InterPro" id="IPR029069">
    <property type="entry name" value="HotDog_dom_sf"/>
</dbReference>
<dbReference type="PANTHER" id="PTHR48075:SF5">
    <property type="entry name" value="3-HYDROXYBUTYRYL-COA DEHYDROGENASE"/>
    <property type="match status" value="1"/>
</dbReference>
<comment type="subunit">
    <text evidence="3 7">Homodimer.</text>
</comment>
<dbReference type="Pfam" id="PF13279">
    <property type="entry name" value="4HBT_2"/>
    <property type="match status" value="1"/>
</dbReference>
<comment type="function">
    <text evidence="7">Catalyzes the NAD(+)-dependent oxidation of L-carnitine to 3-dehydrocarnitine.</text>
</comment>
<keyword evidence="6 7" id="KW-0520">NAD</keyword>
<comment type="subcellular location">
    <subcellularLocation>
        <location evidence="1 7">Cytoplasm</location>
    </subcellularLocation>
</comment>
<dbReference type="GO" id="GO:0009437">
    <property type="term" value="P:carnitine metabolic process"/>
    <property type="evidence" value="ECO:0007669"/>
    <property type="project" value="UniProtKB-UniRule"/>
</dbReference>
<dbReference type="Gene3D" id="3.40.50.720">
    <property type="entry name" value="NAD(P)-binding Rossmann-like Domain"/>
    <property type="match status" value="1"/>
</dbReference>
<dbReference type="SUPFAM" id="SSF48179">
    <property type="entry name" value="6-phosphogluconate dehydrogenase C-terminal domain-like"/>
    <property type="match status" value="1"/>
</dbReference>
<dbReference type="InterPro" id="IPR026578">
    <property type="entry name" value="L-carnitine_dehydrogenase"/>
</dbReference>
<dbReference type="AlphaFoldDB" id="A0A917E9E2"/>
<dbReference type="Gene3D" id="1.10.1040.10">
    <property type="entry name" value="N-(1-d-carboxylethyl)-l-norvaline Dehydrogenase, domain 2"/>
    <property type="match status" value="1"/>
</dbReference>
<dbReference type="GO" id="GO:0006631">
    <property type="term" value="P:fatty acid metabolic process"/>
    <property type="evidence" value="ECO:0007669"/>
    <property type="project" value="InterPro"/>
</dbReference>
<evidence type="ECO:0000256" key="1">
    <source>
        <dbReference type="ARBA" id="ARBA00004496"/>
    </source>
</evidence>
<dbReference type="NCBIfam" id="NF005716">
    <property type="entry name" value="PRK07531.1"/>
    <property type="match status" value="1"/>
</dbReference>
<evidence type="ECO:0000256" key="7">
    <source>
        <dbReference type="HAMAP-Rule" id="MF_02129"/>
    </source>
</evidence>
<dbReference type="InterPro" id="IPR008927">
    <property type="entry name" value="6-PGluconate_DH-like_C_sf"/>
</dbReference>
<reference evidence="10" key="1">
    <citation type="journal article" date="2014" name="Int. J. Syst. Evol. Microbiol.">
        <title>Complete genome sequence of Corynebacterium casei LMG S-19264T (=DSM 44701T), isolated from a smear-ripened cheese.</title>
        <authorList>
            <consortium name="US DOE Joint Genome Institute (JGI-PGF)"/>
            <person name="Walter F."/>
            <person name="Albersmeier A."/>
            <person name="Kalinowski J."/>
            <person name="Ruckert C."/>
        </authorList>
    </citation>
    <scope>NUCLEOTIDE SEQUENCE</scope>
    <source>
        <strain evidence="10">CGMCC 1.15367</strain>
    </source>
</reference>
<dbReference type="EMBL" id="BMIQ01000006">
    <property type="protein sequence ID" value="GGE13673.1"/>
    <property type="molecule type" value="Genomic_DNA"/>
</dbReference>
<dbReference type="HAMAP" id="MF_02129">
    <property type="entry name" value="L_carnitine_dehydrog"/>
    <property type="match status" value="1"/>
</dbReference>
<dbReference type="Gene3D" id="3.10.129.10">
    <property type="entry name" value="Hotdog Thioesterase"/>
    <property type="match status" value="1"/>
</dbReference>
<feature type="domain" description="3-hydroxyacyl-CoA dehydrogenase C-terminal" evidence="8">
    <location>
        <begin position="186"/>
        <end position="251"/>
    </location>
</feature>
<dbReference type="Pfam" id="PF02737">
    <property type="entry name" value="3HCDH_N"/>
    <property type="match status" value="1"/>
</dbReference>
<sequence length="487" mass="52706">MATLTKAAVIGGGVIGGGWIARFAQNGLDVAVYDPDPQAEAKFGRLMENAAHAFGRLIDGARPRLGAIRFVSSLAEAVAGAEIVQESAPERLDLKQRILAEIDAHAPPEAIVASSTSGLLPSELQATMTRPERLVVAHPFNPVYLIPLVELVGGARTAPATIERARAFYAALGMKPIHIRKEIEAFVGDRLLEALWREALWLVQDDIATVEEIDEVIRYSFGLRWAQMGLFQIYRIAGGEAGMRHFMAQFGPCLQWPWTKLTDVPELTEALIDKISHQSDAQAAGLSIRRLERIRDDNLVAILKALEKEDWGAGALLKAYRAGLAGAPAATPAEPLRLHAAEVPEDWLDYNGHITEHRYLQVLGDATDAVLAHLGLDAAYLASGRSFFTVETHIRHLGEGHRGDRLGVESRVLSADAKRLHLFHAIRRERDGALLATGEHMLLHVDTKAGRAVATEGAMAERIAALAAAHAGLPAPDGAGRRVGERG</sequence>
<dbReference type="CDD" id="cd00586">
    <property type="entry name" value="4HBT"/>
    <property type="match status" value="1"/>
</dbReference>
<reference evidence="10" key="2">
    <citation type="submission" date="2020-09" db="EMBL/GenBank/DDBJ databases">
        <authorList>
            <person name="Sun Q."/>
            <person name="Zhou Y."/>
        </authorList>
    </citation>
    <scope>NUCLEOTIDE SEQUENCE</scope>
    <source>
        <strain evidence="10">CGMCC 1.15367</strain>
    </source>
</reference>
<dbReference type="InterPro" id="IPR013328">
    <property type="entry name" value="6PGD_dom2"/>
</dbReference>
<dbReference type="RefSeq" id="WP_188910948.1">
    <property type="nucleotide sequence ID" value="NZ_BMIQ01000006.1"/>
</dbReference>
<evidence type="ECO:0000256" key="5">
    <source>
        <dbReference type="ARBA" id="ARBA00023002"/>
    </source>
</evidence>
<dbReference type="SUPFAM" id="SSF54637">
    <property type="entry name" value="Thioesterase/thiol ester dehydrase-isomerase"/>
    <property type="match status" value="1"/>
</dbReference>
<comment type="caution">
    <text evidence="10">The sequence shown here is derived from an EMBL/GenBank/DDBJ whole genome shotgun (WGS) entry which is preliminary data.</text>
</comment>
<evidence type="ECO:0000256" key="3">
    <source>
        <dbReference type="ARBA" id="ARBA00011738"/>
    </source>
</evidence>
<keyword evidence="4 7" id="KW-0963">Cytoplasm</keyword>
<dbReference type="SUPFAM" id="SSF51735">
    <property type="entry name" value="NAD(P)-binding Rossmann-fold domains"/>
    <property type="match status" value="1"/>
</dbReference>
<keyword evidence="11" id="KW-1185">Reference proteome</keyword>
<keyword evidence="5 7" id="KW-0560">Oxidoreductase</keyword>
<dbReference type="GO" id="GO:0005737">
    <property type="term" value="C:cytoplasm"/>
    <property type="evidence" value="ECO:0007669"/>
    <property type="project" value="UniProtKB-SubCell"/>
</dbReference>
<name>A0A917E9E2_9HYPH</name>
<dbReference type="PANTHER" id="PTHR48075">
    <property type="entry name" value="3-HYDROXYACYL-COA DEHYDROGENASE FAMILY PROTEIN"/>
    <property type="match status" value="1"/>
</dbReference>
<dbReference type="InterPro" id="IPR006108">
    <property type="entry name" value="3HC_DH_C"/>
</dbReference>
<dbReference type="InterPro" id="IPR006176">
    <property type="entry name" value="3-OHacyl-CoA_DH_NAD-bd"/>
</dbReference>
<evidence type="ECO:0000259" key="9">
    <source>
        <dbReference type="Pfam" id="PF02737"/>
    </source>
</evidence>
<dbReference type="Pfam" id="PF00725">
    <property type="entry name" value="3HCDH"/>
    <property type="match status" value="1"/>
</dbReference>
<evidence type="ECO:0000256" key="2">
    <source>
        <dbReference type="ARBA" id="ARBA00004855"/>
    </source>
</evidence>
<comment type="catalytic activity">
    <reaction evidence="7">
        <text>carnitine + NAD(+) = 3-dehydrocarnitine + NADH + H(+)</text>
        <dbReference type="Rhea" id="RHEA:19265"/>
        <dbReference type="ChEBI" id="CHEBI:15378"/>
        <dbReference type="ChEBI" id="CHEBI:17126"/>
        <dbReference type="ChEBI" id="CHEBI:57540"/>
        <dbReference type="ChEBI" id="CHEBI:57885"/>
        <dbReference type="ChEBI" id="CHEBI:57945"/>
        <dbReference type="EC" id="1.1.1.108"/>
    </reaction>
</comment>
<evidence type="ECO:0000256" key="6">
    <source>
        <dbReference type="ARBA" id="ARBA00023027"/>
    </source>
</evidence>
<dbReference type="InterPro" id="IPR036291">
    <property type="entry name" value="NAD(P)-bd_dom_sf"/>
</dbReference>
<evidence type="ECO:0000259" key="8">
    <source>
        <dbReference type="Pfam" id="PF00725"/>
    </source>
</evidence>
<evidence type="ECO:0000313" key="11">
    <source>
        <dbReference type="Proteomes" id="UP000644699"/>
    </source>
</evidence>
<dbReference type="GO" id="GO:0070403">
    <property type="term" value="F:NAD+ binding"/>
    <property type="evidence" value="ECO:0007669"/>
    <property type="project" value="InterPro"/>
</dbReference>
<proteinExistence type="inferred from homology"/>
<feature type="domain" description="3-hydroxyacyl-CoA dehydrogenase NAD binding" evidence="9">
    <location>
        <begin position="6"/>
        <end position="181"/>
    </location>
</feature>
<comment type="similarity">
    <text evidence="7">Belongs to the 3-hydroxyacyl-CoA dehydrogenase family. L-carnitine dehydrogenase subfamily.</text>
</comment>
<evidence type="ECO:0000256" key="4">
    <source>
        <dbReference type="ARBA" id="ARBA00022490"/>
    </source>
</evidence>
<organism evidence="10 11">
    <name type="scientific">Aureimonas endophytica</name>
    <dbReference type="NCBI Taxonomy" id="2027858"/>
    <lineage>
        <taxon>Bacteria</taxon>
        <taxon>Pseudomonadati</taxon>
        <taxon>Pseudomonadota</taxon>
        <taxon>Alphaproteobacteria</taxon>
        <taxon>Hyphomicrobiales</taxon>
        <taxon>Aurantimonadaceae</taxon>
        <taxon>Aureimonas</taxon>
    </lineage>
</organism>
<evidence type="ECO:0000313" key="10">
    <source>
        <dbReference type="EMBL" id="GGE13673.1"/>
    </source>
</evidence>
<protein>
    <recommendedName>
        <fullName evidence="7">L-carnitine dehydrogenase</fullName>
        <shortName evidence="7">CDH</shortName>
        <shortName evidence="7">L-CDH</shortName>
        <ecNumber evidence="7">1.1.1.108</ecNumber>
    </recommendedName>
</protein>
<dbReference type="Proteomes" id="UP000644699">
    <property type="component" value="Unassembled WGS sequence"/>
</dbReference>
<gene>
    <name evidence="10" type="primary">lcdH</name>
    <name evidence="10" type="ORF">GCM10011390_35970</name>
</gene>
<feature type="binding site" evidence="7">
    <location>
        <begin position="11"/>
        <end position="16"/>
    </location>
    <ligand>
        <name>NAD(+)</name>
        <dbReference type="ChEBI" id="CHEBI:57540"/>
    </ligand>
</feature>
<dbReference type="EC" id="1.1.1.108" evidence="7"/>
<accession>A0A917E9E2</accession>